<dbReference type="NCBIfam" id="TIGR00539">
    <property type="entry name" value="hemN_rel"/>
    <property type="match status" value="1"/>
</dbReference>
<dbReference type="InterPro" id="IPR007197">
    <property type="entry name" value="rSAM"/>
</dbReference>
<dbReference type="GO" id="GO:0005737">
    <property type="term" value="C:cytoplasm"/>
    <property type="evidence" value="ECO:0007669"/>
    <property type="project" value="UniProtKB-SubCell"/>
</dbReference>
<proteinExistence type="inferred from homology"/>
<evidence type="ECO:0000256" key="1">
    <source>
        <dbReference type="ARBA" id="ARBA00006100"/>
    </source>
</evidence>
<dbReference type="SFLD" id="SFLDS00029">
    <property type="entry name" value="Radical_SAM"/>
    <property type="match status" value="1"/>
</dbReference>
<dbReference type="InterPro" id="IPR010723">
    <property type="entry name" value="HemN_C"/>
</dbReference>
<dbReference type="Pfam" id="PF06969">
    <property type="entry name" value="HemN_C"/>
    <property type="match status" value="1"/>
</dbReference>
<dbReference type="InterPro" id="IPR058240">
    <property type="entry name" value="rSAM_sf"/>
</dbReference>
<dbReference type="PROSITE" id="PS51918">
    <property type="entry name" value="RADICAL_SAM"/>
    <property type="match status" value="1"/>
</dbReference>
<name>A0A286A1E3_9PROT</name>
<keyword evidence="2" id="KW-0004">4Fe-4S</keyword>
<gene>
    <name evidence="4" type="ORF">SAMN06297164_0039</name>
</gene>
<dbReference type="PANTHER" id="PTHR13932:SF5">
    <property type="entry name" value="RADICAL S-ADENOSYL METHIONINE DOMAIN-CONTAINING PROTEIN 1, MITOCHONDRIAL"/>
    <property type="match status" value="1"/>
</dbReference>
<keyword evidence="2" id="KW-0143">Chaperone</keyword>
<dbReference type="GO" id="GO:0051539">
    <property type="term" value="F:4 iron, 4 sulfur cluster binding"/>
    <property type="evidence" value="ECO:0007669"/>
    <property type="project" value="UniProtKB-UniRule"/>
</dbReference>
<keyword evidence="2" id="KW-0411">Iron-sulfur</keyword>
<dbReference type="GO" id="GO:0006779">
    <property type="term" value="P:porphyrin-containing compound biosynthetic process"/>
    <property type="evidence" value="ECO:0007669"/>
    <property type="project" value="InterPro"/>
</dbReference>
<dbReference type="InterPro" id="IPR034505">
    <property type="entry name" value="Coproporphyrinogen-III_oxidase"/>
</dbReference>
<keyword evidence="2" id="KW-0349">Heme</keyword>
<keyword evidence="2" id="KW-0479">Metal-binding</keyword>
<dbReference type="RefSeq" id="WP_097103455.1">
    <property type="nucleotide sequence ID" value="NZ_OCMU01000001.1"/>
</dbReference>
<evidence type="ECO:0000259" key="3">
    <source>
        <dbReference type="PROSITE" id="PS51918"/>
    </source>
</evidence>
<feature type="domain" description="Radical SAM core" evidence="3">
    <location>
        <begin position="9"/>
        <end position="244"/>
    </location>
</feature>
<evidence type="ECO:0000256" key="2">
    <source>
        <dbReference type="RuleBase" id="RU364116"/>
    </source>
</evidence>
<dbReference type="GO" id="GO:0004109">
    <property type="term" value="F:coproporphyrinogen oxidase activity"/>
    <property type="evidence" value="ECO:0007669"/>
    <property type="project" value="InterPro"/>
</dbReference>
<accession>A0A286A1E3</accession>
<comment type="function">
    <text evidence="2">Probably acts as a heme chaperone, transferring heme to an unknown acceptor. Binds one molecule of heme per monomer, possibly covalently. Binds 1 [4Fe-4S] cluster. The cluster is coordinated with 3 cysteines and an exchangeable S-adenosyl-L-methionine.</text>
</comment>
<dbReference type="PANTHER" id="PTHR13932">
    <property type="entry name" value="COPROPORPHYRINIGEN III OXIDASE"/>
    <property type="match status" value="1"/>
</dbReference>
<dbReference type="SFLD" id="SFLDF00562">
    <property type="entry name" value="HemN-like__clustered_with_heat"/>
    <property type="match status" value="1"/>
</dbReference>
<dbReference type="Gene3D" id="3.30.750.200">
    <property type="match status" value="1"/>
</dbReference>
<comment type="similarity">
    <text evidence="1">Belongs to the anaerobic coproporphyrinogen-III oxidase family. HemW subfamily.</text>
</comment>
<dbReference type="CDD" id="cd01335">
    <property type="entry name" value="Radical_SAM"/>
    <property type="match status" value="1"/>
</dbReference>
<dbReference type="InterPro" id="IPR006638">
    <property type="entry name" value="Elp3/MiaA/NifB-like_rSAM"/>
</dbReference>
<dbReference type="Proteomes" id="UP000219335">
    <property type="component" value="Unassembled WGS sequence"/>
</dbReference>
<comment type="subcellular location">
    <subcellularLocation>
        <location evidence="2">Cytoplasm</location>
    </subcellularLocation>
</comment>
<dbReference type="SFLD" id="SFLDG01082">
    <property type="entry name" value="B12-binding_domain_containing"/>
    <property type="match status" value="1"/>
</dbReference>
<dbReference type="SFLD" id="SFLDG01065">
    <property type="entry name" value="anaerobic_coproporphyrinogen-I"/>
    <property type="match status" value="1"/>
</dbReference>
<sequence length="404" mass="45670">MLDWPTPKLKSLPPLSLYVHFPWCLKKCPYCDFNSHELRTDESRVPEEEYVATLIRDLEFALQDVWGRRLSSVFLGGGTPSLFSAEAMDAVLTAVRTLLPLEHFAEVTLEANPGTFEAQKFADFRRAGINRLSIGIQSFNPRHLKAIGRVHDDQEAHRAVDIALKYFDNINLDLMYALPGQTLEHAQADIEAACACGVTHISAYHLTLEPNTLFYRFPPKLPDDEAAAAMQDMIEQTTSDHQYRNYETSAFARAGKESRHNVNYWLFGDYVGIGAGAHSKISFADKIVRQMRYKQPKEYLAKARMGGSLIQVQQELTVADRSFEFMMNALRLTGGFDTPLFQERTGLPIAVVQQQLDEAEQRGLLAHDHLRIKPTVLGRRFLNDLLQIFLPENTSSDNALKSLP</sequence>
<evidence type="ECO:0000313" key="5">
    <source>
        <dbReference type="Proteomes" id="UP000219335"/>
    </source>
</evidence>
<keyword evidence="2" id="KW-0949">S-adenosyl-L-methionine</keyword>
<dbReference type="AlphaFoldDB" id="A0A286A1E3"/>
<keyword evidence="2" id="KW-0408">Iron</keyword>
<dbReference type="SUPFAM" id="SSF102114">
    <property type="entry name" value="Radical SAM enzymes"/>
    <property type="match status" value="1"/>
</dbReference>
<dbReference type="Pfam" id="PF04055">
    <property type="entry name" value="Radical_SAM"/>
    <property type="match status" value="1"/>
</dbReference>
<organism evidence="4 5">
    <name type="scientific">Nitrosomonas ureae</name>
    <dbReference type="NCBI Taxonomy" id="44577"/>
    <lineage>
        <taxon>Bacteria</taxon>
        <taxon>Pseudomonadati</taxon>
        <taxon>Pseudomonadota</taxon>
        <taxon>Betaproteobacteria</taxon>
        <taxon>Nitrosomonadales</taxon>
        <taxon>Nitrosomonadaceae</taxon>
        <taxon>Nitrosomonas</taxon>
    </lineage>
</organism>
<protein>
    <recommendedName>
        <fullName evidence="2">Heme chaperone HemW</fullName>
    </recommendedName>
</protein>
<dbReference type="SMART" id="SM00729">
    <property type="entry name" value="Elp3"/>
    <property type="match status" value="1"/>
</dbReference>
<dbReference type="InterPro" id="IPR004559">
    <property type="entry name" value="HemW-like"/>
</dbReference>
<dbReference type="GO" id="GO:0046872">
    <property type="term" value="F:metal ion binding"/>
    <property type="evidence" value="ECO:0007669"/>
    <property type="project" value="UniProtKB-UniRule"/>
</dbReference>
<reference evidence="4 5" key="1">
    <citation type="submission" date="2017-09" db="EMBL/GenBank/DDBJ databases">
        <authorList>
            <person name="Ehlers B."/>
            <person name="Leendertz F.H."/>
        </authorList>
    </citation>
    <scope>NUCLEOTIDE SEQUENCE [LARGE SCALE GENOMIC DNA]</scope>
    <source>
        <strain evidence="4 5">Nm42</strain>
    </source>
</reference>
<dbReference type="EMBL" id="OCMU01000001">
    <property type="protein sequence ID" value="SOD15729.1"/>
    <property type="molecule type" value="Genomic_DNA"/>
</dbReference>
<dbReference type="SFLD" id="SFLDF00288">
    <property type="entry name" value="HemN-like__clustered_with_nucl"/>
    <property type="match status" value="1"/>
</dbReference>
<evidence type="ECO:0000313" key="4">
    <source>
        <dbReference type="EMBL" id="SOD15729.1"/>
    </source>
</evidence>
<keyword evidence="2" id="KW-0963">Cytoplasm</keyword>